<dbReference type="RefSeq" id="WP_098754016.1">
    <property type="nucleotide sequence ID" value="NZ_WHPN01000109.1"/>
</dbReference>
<dbReference type="Pfam" id="PF01663">
    <property type="entry name" value="Phosphodiest"/>
    <property type="match status" value="1"/>
</dbReference>
<proteinExistence type="predicted"/>
<reference evidence="2 3" key="1">
    <citation type="submission" date="2019-10" db="EMBL/GenBank/DDBJ databases">
        <title>Streptomyces tenebrisbrunneis sp.nov., an endogenous actinomycete isolated from of Lycium ruthenicum.</title>
        <authorList>
            <person name="Ma L."/>
        </authorList>
    </citation>
    <scope>NUCLEOTIDE SEQUENCE [LARGE SCALE GENOMIC DNA]</scope>
    <source>
        <strain evidence="2 3">TRM 66187</strain>
    </source>
</reference>
<sequence length="398" mass="42308">MAQPASAGSAWPEPQPLDPRSAPVPRYGTGSLADLLPTLAAGQGVPGQQAGLGLPAADRNCVFLVDGLGWELLRAHPDEAPFLTSLLDSSLGGTGRPLTAGFPSTTATSLASVGTGLPPGAHGLAGYTVRDPASGALMNQLRWRPWTDPHVWQPHPTVFQAADAAGVHTCQVSAPDFEQTPLTKVALSGGTFHGRLTGEERMDLAAEQLAAADRALVYTYYSEVDGKGHRFGVDSDAWRGQLMYVDRLAQRLAEQLPPRSALYVTADHGMIDIPFDEESRFDFDEDWELKAGVALLGGEGRARHLYAVPGAAGDVEAVWREVLGDRMWVAGRDEAIAAGWFGPVEERVYGRIGDVIAVACDDVAVTASRTEPNESTMVGLHGSMTAAEQLVPLLEVRT</sequence>
<organism evidence="2 3">
    <name type="scientific">Streptomyces lycii</name>
    <dbReference type="NCBI Taxonomy" id="2654337"/>
    <lineage>
        <taxon>Bacteria</taxon>
        <taxon>Bacillati</taxon>
        <taxon>Actinomycetota</taxon>
        <taxon>Actinomycetes</taxon>
        <taxon>Kitasatosporales</taxon>
        <taxon>Streptomycetaceae</taxon>
        <taxon>Streptomyces</taxon>
    </lineage>
</organism>
<name>A0ABQ7FMP6_9ACTN</name>
<dbReference type="PANTHER" id="PTHR10151:SF120">
    <property type="entry name" value="BIS(5'-ADENOSYL)-TRIPHOSPHATASE"/>
    <property type="match status" value="1"/>
</dbReference>
<gene>
    <name evidence="2" type="ORF">GCU69_05065</name>
</gene>
<dbReference type="Proteomes" id="UP000621266">
    <property type="component" value="Unassembled WGS sequence"/>
</dbReference>
<keyword evidence="3" id="KW-1185">Reference proteome</keyword>
<dbReference type="Gene3D" id="3.40.720.10">
    <property type="entry name" value="Alkaline Phosphatase, subunit A"/>
    <property type="match status" value="1"/>
</dbReference>
<dbReference type="InterPro" id="IPR017850">
    <property type="entry name" value="Alkaline_phosphatase_core_sf"/>
</dbReference>
<dbReference type="PANTHER" id="PTHR10151">
    <property type="entry name" value="ECTONUCLEOTIDE PYROPHOSPHATASE/PHOSPHODIESTERASE"/>
    <property type="match status" value="1"/>
</dbReference>
<dbReference type="InterPro" id="IPR002591">
    <property type="entry name" value="Phosphodiest/P_Trfase"/>
</dbReference>
<evidence type="ECO:0000313" key="3">
    <source>
        <dbReference type="Proteomes" id="UP000621266"/>
    </source>
</evidence>
<dbReference type="SUPFAM" id="SSF53649">
    <property type="entry name" value="Alkaline phosphatase-like"/>
    <property type="match status" value="1"/>
</dbReference>
<dbReference type="EMBL" id="WHPN01000109">
    <property type="protein sequence ID" value="KAF4410202.1"/>
    <property type="molecule type" value="Genomic_DNA"/>
</dbReference>
<feature type="region of interest" description="Disordered" evidence="1">
    <location>
        <begin position="1"/>
        <end position="28"/>
    </location>
</feature>
<protein>
    <submittedName>
        <fullName evidence="2">Alkaline phosphatase family protein</fullName>
    </submittedName>
</protein>
<evidence type="ECO:0000256" key="1">
    <source>
        <dbReference type="SAM" id="MobiDB-lite"/>
    </source>
</evidence>
<evidence type="ECO:0000313" key="2">
    <source>
        <dbReference type="EMBL" id="KAF4410202.1"/>
    </source>
</evidence>
<accession>A0ABQ7FMP6</accession>
<comment type="caution">
    <text evidence="2">The sequence shown here is derived from an EMBL/GenBank/DDBJ whole genome shotgun (WGS) entry which is preliminary data.</text>
</comment>